<dbReference type="GO" id="GO:0003677">
    <property type="term" value="F:DNA binding"/>
    <property type="evidence" value="ECO:0007669"/>
    <property type="project" value="InterPro"/>
</dbReference>
<dbReference type="AlphaFoldDB" id="A0AAD1M2W4"/>
<dbReference type="KEGG" id="mxe:MYXE_41120"/>
<reference evidence="3 4" key="1">
    <citation type="submission" date="2019-12" db="EMBL/GenBank/DDBJ databases">
        <title>Complete genome sequence of Mycolicibacterium xenopi str. JCM15661T.</title>
        <authorList>
            <person name="Yoshida M."/>
            <person name="Fukano H."/>
            <person name="Asakura T."/>
            <person name="Hoshino Y."/>
        </authorList>
    </citation>
    <scope>NUCLEOTIDE SEQUENCE [LARGE SCALE GENOMIC DNA]</scope>
    <source>
        <strain evidence="3 4">JCM 15661T</strain>
    </source>
</reference>
<dbReference type="Gene3D" id="2.30.30.110">
    <property type="match status" value="1"/>
</dbReference>
<dbReference type="GO" id="GO:0004521">
    <property type="term" value="F:RNA endonuclease activity"/>
    <property type="evidence" value="ECO:0007669"/>
    <property type="project" value="TreeGrafter"/>
</dbReference>
<dbReference type="PANTHER" id="PTHR33988:SF1">
    <property type="entry name" value="ENDORIBONUCLEASE MAZF7-RELATED"/>
    <property type="match status" value="1"/>
</dbReference>
<gene>
    <name evidence="3" type="primary">mazF</name>
    <name evidence="3" type="ORF">MYXE_41120</name>
</gene>
<evidence type="ECO:0000256" key="1">
    <source>
        <dbReference type="ARBA" id="ARBA00007521"/>
    </source>
</evidence>
<dbReference type="GO" id="GO:0006402">
    <property type="term" value="P:mRNA catabolic process"/>
    <property type="evidence" value="ECO:0007669"/>
    <property type="project" value="TreeGrafter"/>
</dbReference>
<dbReference type="RefSeq" id="WP_003919576.1">
    <property type="nucleotide sequence ID" value="NZ_AP022314.1"/>
</dbReference>
<dbReference type="SUPFAM" id="SSF50118">
    <property type="entry name" value="Cell growth inhibitor/plasmid maintenance toxic component"/>
    <property type="match status" value="1"/>
</dbReference>
<evidence type="ECO:0000256" key="2">
    <source>
        <dbReference type="ARBA" id="ARBA00022649"/>
    </source>
</evidence>
<dbReference type="Proteomes" id="UP000464624">
    <property type="component" value="Chromosome"/>
</dbReference>
<dbReference type="Pfam" id="PF02452">
    <property type="entry name" value="PemK_toxin"/>
    <property type="match status" value="1"/>
</dbReference>
<comment type="similarity">
    <text evidence="1">Belongs to the PemK/MazF family.</text>
</comment>
<organism evidence="3 4">
    <name type="scientific">Mycobacterium xenopi</name>
    <dbReference type="NCBI Taxonomy" id="1789"/>
    <lineage>
        <taxon>Bacteria</taxon>
        <taxon>Bacillati</taxon>
        <taxon>Actinomycetota</taxon>
        <taxon>Actinomycetes</taxon>
        <taxon>Mycobacteriales</taxon>
        <taxon>Mycobacteriaceae</taxon>
        <taxon>Mycobacterium</taxon>
    </lineage>
</organism>
<evidence type="ECO:0000313" key="4">
    <source>
        <dbReference type="Proteomes" id="UP000464624"/>
    </source>
</evidence>
<name>A0AAD1M2W4_MYCXE</name>
<sequence length="108" mass="11658">MRRGELWTAAGGRHYAGKPRPVVIVQDDRFDATSSITVCPLTSDPTEIPLLRVPLSPSELNGLAAPSSIMLDKVTTMPRSKLGELIGNVSDAEMLEVSRRLVVFLGLA</sequence>
<keyword evidence="2" id="KW-1277">Toxin-antitoxin system</keyword>
<dbReference type="PANTHER" id="PTHR33988">
    <property type="entry name" value="ENDORIBONUCLEASE MAZF-RELATED"/>
    <property type="match status" value="1"/>
</dbReference>
<accession>A0AAD1M2W4</accession>
<dbReference type="GO" id="GO:0016075">
    <property type="term" value="P:rRNA catabolic process"/>
    <property type="evidence" value="ECO:0007669"/>
    <property type="project" value="TreeGrafter"/>
</dbReference>
<protein>
    <submittedName>
        <fullName evidence="3">Endoribonuclease MazF</fullName>
    </submittedName>
</protein>
<dbReference type="EMBL" id="AP022314">
    <property type="protein sequence ID" value="BBU24322.1"/>
    <property type="molecule type" value="Genomic_DNA"/>
</dbReference>
<dbReference type="InterPro" id="IPR011067">
    <property type="entry name" value="Plasmid_toxin/cell-grow_inhib"/>
</dbReference>
<dbReference type="InterPro" id="IPR003477">
    <property type="entry name" value="PemK-like"/>
</dbReference>
<proteinExistence type="inferred from homology"/>
<evidence type="ECO:0000313" key="3">
    <source>
        <dbReference type="EMBL" id="BBU24322.1"/>
    </source>
</evidence>